<name>A0A0F9K1T7_9ZZZZ</name>
<gene>
    <name evidence="1" type="ORF">LCGC14_1384260</name>
</gene>
<comment type="caution">
    <text evidence="1">The sequence shown here is derived from an EMBL/GenBank/DDBJ whole genome shotgun (WGS) entry which is preliminary data.</text>
</comment>
<protein>
    <submittedName>
        <fullName evidence="1">Uncharacterized protein</fullName>
    </submittedName>
</protein>
<organism evidence="1">
    <name type="scientific">marine sediment metagenome</name>
    <dbReference type="NCBI Taxonomy" id="412755"/>
    <lineage>
        <taxon>unclassified sequences</taxon>
        <taxon>metagenomes</taxon>
        <taxon>ecological metagenomes</taxon>
    </lineage>
</organism>
<sequence length="285" mass="32110">EEALPQPIELLAPQINSDIIPNKIQIEPTFNIEATEMPSINLAPQITNEVLFEPKIEPVVSFNPNIFNEIDVPEINVSPRIINEVDIPDINVIVRAGLDKEIDLSQGTLARLTPAINYNLIPDRIDVTPIINLEPQILLTPNIINKVDVPEISIYPKIITDVSQVSVVTPIDLSSRTITQLAQLTQITPIAPAITSPQIQYIERITQPIIQKQPEYYPREEESRSVLSEHKEEINISININDRTVVSQDGMLVDAVLPLLMEEESKMKMRREKATGRRVFSRARV</sequence>
<dbReference type="AlphaFoldDB" id="A0A0F9K1T7"/>
<feature type="non-terminal residue" evidence="1">
    <location>
        <position position="1"/>
    </location>
</feature>
<evidence type="ECO:0000313" key="1">
    <source>
        <dbReference type="EMBL" id="KKM76034.1"/>
    </source>
</evidence>
<dbReference type="EMBL" id="LAZR01008874">
    <property type="protein sequence ID" value="KKM76034.1"/>
    <property type="molecule type" value="Genomic_DNA"/>
</dbReference>
<proteinExistence type="predicted"/>
<reference evidence="1" key="1">
    <citation type="journal article" date="2015" name="Nature">
        <title>Complex archaea that bridge the gap between prokaryotes and eukaryotes.</title>
        <authorList>
            <person name="Spang A."/>
            <person name="Saw J.H."/>
            <person name="Jorgensen S.L."/>
            <person name="Zaremba-Niedzwiedzka K."/>
            <person name="Martijn J."/>
            <person name="Lind A.E."/>
            <person name="van Eijk R."/>
            <person name="Schleper C."/>
            <person name="Guy L."/>
            <person name="Ettema T.J."/>
        </authorList>
    </citation>
    <scope>NUCLEOTIDE SEQUENCE</scope>
</reference>
<accession>A0A0F9K1T7</accession>